<accession>A0A0G1CKQ6</accession>
<evidence type="ECO:0000256" key="2">
    <source>
        <dbReference type="SAM" id="Phobius"/>
    </source>
</evidence>
<dbReference type="InterPro" id="IPR013783">
    <property type="entry name" value="Ig-like_fold"/>
</dbReference>
<dbReference type="SUPFAM" id="SSF49265">
    <property type="entry name" value="Fibronectin type III"/>
    <property type="match status" value="1"/>
</dbReference>
<feature type="transmembrane region" description="Helical" evidence="2">
    <location>
        <begin position="12"/>
        <end position="30"/>
    </location>
</feature>
<dbReference type="InterPro" id="IPR008965">
    <property type="entry name" value="CBM2/CBM3_carb-bd_dom_sf"/>
</dbReference>
<evidence type="ECO:0000256" key="1">
    <source>
        <dbReference type="SAM" id="MobiDB-lite"/>
    </source>
</evidence>
<feature type="compositionally biased region" description="Pro residues" evidence="1">
    <location>
        <begin position="184"/>
        <end position="210"/>
    </location>
</feature>
<dbReference type="Pfam" id="PF00963">
    <property type="entry name" value="Cohesin"/>
    <property type="match status" value="1"/>
</dbReference>
<evidence type="ECO:0000313" key="4">
    <source>
        <dbReference type="EMBL" id="KKS86072.1"/>
    </source>
</evidence>
<sequence>MEPFAFKRSTYALIAAILVLFGVFFTLKAVRERQEPRKRAAAEVTMWLEPAAPQVNVDDEVTFNVMVDTTSTYNLIQADIHLTFDPAYFSPVSISNGSFLPNILDAGGVTSGTAYISLGSSLTQPAQGQGVLTVLTLKAIAPVGATNVVVADTTYLTSLQLGSGTNILSSRLPAVVTISTVNPTPTPSPSPTATPDPTPSASPDPTPTPEASPSDQPAATPTPTATPLACSMTTPSAPAGLAATATSTSTVNLTWGAVSPVTRYGVVYGLVPGQYLYGADDIGNTTAFTVSALSANTTYYFAVYGVNDCARSSYSNEALARTTSGVGGGTLPSPHVSPSSYTYAQPSPTFYPLAQASPGDLADNPFLDESQPAASELPPVSVPPDFGKTKITVNPLLTPIGGVLIIIVTLFVGILFFRLRR</sequence>
<comment type="caution">
    <text evidence="4">The sequence shown here is derived from an EMBL/GenBank/DDBJ whole genome shotgun (WGS) entry which is preliminary data.</text>
</comment>
<dbReference type="GO" id="GO:0000272">
    <property type="term" value="P:polysaccharide catabolic process"/>
    <property type="evidence" value="ECO:0007669"/>
    <property type="project" value="InterPro"/>
</dbReference>
<proteinExistence type="predicted"/>
<feature type="domain" description="Fibronectin type-III" evidence="3">
    <location>
        <begin position="237"/>
        <end position="325"/>
    </location>
</feature>
<feature type="region of interest" description="Disordered" evidence="1">
    <location>
        <begin position="179"/>
        <end position="233"/>
    </location>
</feature>
<keyword evidence="2" id="KW-0472">Membrane</keyword>
<dbReference type="STRING" id="1618446.UV61_C0013G0007"/>
<dbReference type="InterPro" id="IPR036116">
    <property type="entry name" value="FN3_sf"/>
</dbReference>
<dbReference type="Proteomes" id="UP000034050">
    <property type="component" value="Unassembled WGS sequence"/>
</dbReference>
<dbReference type="InterPro" id="IPR003961">
    <property type="entry name" value="FN3_dom"/>
</dbReference>
<reference evidence="4 5" key="1">
    <citation type="journal article" date="2015" name="Nature">
        <title>rRNA introns, odd ribosomes, and small enigmatic genomes across a large radiation of phyla.</title>
        <authorList>
            <person name="Brown C.T."/>
            <person name="Hug L.A."/>
            <person name="Thomas B.C."/>
            <person name="Sharon I."/>
            <person name="Castelle C.J."/>
            <person name="Singh A."/>
            <person name="Wilkins M.J."/>
            <person name="Williams K.H."/>
            <person name="Banfield J.F."/>
        </authorList>
    </citation>
    <scope>NUCLEOTIDE SEQUENCE [LARGE SCALE GENOMIC DNA]</scope>
</reference>
<dbReference type="EMBL" id="LCFD01000013">
    <property type="protein sequence ID" value="KKS86072.1"/>
    <property type="molecule type" value="Genomic_DNA"/>
</dbReference>
<dbReference type="GO" id="GO:0030246">
    <property type="term" value="F:carbohydrate binding"/>
    <property type="evidence" value="ECO:0007669"/>
    <property type="project" value="InterPro"/>
</dbReference>
<gene>
    <name evidence="4" type="ORF">UV61_C0013G0007</name>
</gene>
<organism evidence="4 5">
    <name type="scientific">Candidatus Gottesmanbacteria bacterium GW2011_GWB1_43_11</name>
    <dbReference type="NCBI Taxonomy" id="1618446"/>
    <lineage>
        <taxon>Bacteria</taxon>
        <taxon>Candidatus Gottesmaniibacteriota</taxon>
    </lineage>
</organism>
<keyword evidence="2" id="KW-0812">Transmembrane</keyword>
<dbReference type="Gene3D" id="2.60.40.10">
    <property type="entry name" value="Immunoglobulins"/>
    <property type="match status" value="1"/>
</dbReference>
<dbReference type="PROSITE" id="PS50853">
    <property type="entry name" value="FN3"/>
    <property type="match status" value="1"/>
</dbReference>
<dbReference type="CDD" id="cd08547">
    <property type="entry name" value="Type_II_cohesin"/>
    <property type="match status" value="1"/>
</dbReference>
<feature type="compositionally biased region" description="Low complexity" evidence="1">
    <location>
        <begin position="211"/>
        <end position="233"/>
    </location>
</feature>
<dbReference type="InterPro" id="IPR002102">
    <property type="entry name" value="Cohesin_dom"/>
</dbReference>
<dbReference type="SMART" id="SM00060">
    <property type="entry name" value="FN3"/>
    <property type="match status" value="1"/>
</dbReference>
<evidence type="ECO:0000259" key="3">
    <source>
        <dbReference type="PROSITE" id="PS50853"/>
    </source>
</evidence>
<dbReference type="CDD" id="cd00063">
    <property type="entry name" value="FN3"/>
    <property type="match status" value="1"/>
</dbReference>
<dbReference type="Pfam" id="PF00041">
    <property type="entry name" value="fn3"/>
    <property type="match status" value="1"/>
</dbReference>
<feature type="transmembrane region" description="Helical" evidence="2">
    <location>
        <begin position="396"/>
        <end position="417"/>
    </location>
</feature>
<name>A0A0G1CKQ6_9BACT</name>
<evidence type="ECO:0000313" key="5">
    <source>
        <dbReference type="Proteomes" id="UP000034050"/>
    </source>
</evidence>
<protein>
    <submittedName>
        <fullName evidence="4">Cellulose 1,4-beta-cellobiosidase</fullName>
    </submittedName>
</protein>
<dbReference type="Gene3D" id="2.60.40.680">
    <property type="match status" value="1"/>
</dbReference>
<dbReference type="AlphaFoldDB" id="A0A0G1CKQ6"/>
<dbReference type="SUPFAM" id="SSF49384">
    <property type="entry name" value="Carbohydrate-binding domain"/>
    <property type="match status" value="1"/>
</dbReference>
<keyword evidence="2" id="KW-1133">Transmembrane helix</keyword>